<dbReference type="InterPro" id="IPR037481">
    <property type="entry name" value="LacX"/>
</dbReference>
<dbReference type="GO" id="GO:0030246">
    <property type="term" value="F:carbohydrate binding"/>
    <property type="evidence" value="ECO:0007669"/>
    <property type="project" value="InterPro"/>
</dbReference>
<gene>
    <name evidence="1" type="ORF">DI632_04470</name>
</gene>
<dbReference type="AlphaFoldDB" id="A0A2W4ZFZ6"/>
<dbReference type="InterPro" id="IPR014718">
    <property type="entry name" value="GH-type_carb-bd"/>
</dbReference>
<reference evidence="1 2" key="1">
    <citation type="submission" date="2017-08" db="EMBL/GenBank/DDBJ databases">
        <title>Infants hospitalized years apart are colonized by the same room-sourced microbial strains.</title>
        <authorList>
            <person name="Brooks B."/>
            <person name="Olm M.R."/>
            <person name="Firek B.A."/>
            <person name="Baker R."/>
            <person name="Thomas B.C."/>
            <person name="Morowitz M.J."/>
            <person name="Banfield J.F."/>
        </authorList>
    </citation>
    <scope>NUCLEOTIDE SEQUENCE [LARGE SCALE GENOMIC DNA]</scope>
    <source>
        <strain evidence="1">S2_018_000_R3_110</strain>
    </source>
</reference>
<dbReference type="CDD" id="cd09024">
    <property type="entry name" value="Aldose_epim_lacX"/>
    <property type="match status" value="1"/>
</dbReference>
<sequence length="289" mass="31006">MSAVLTNGVLTATIDPLGAELQSLTDADGRELMTNADPAYWTGHAPILFPIIGALQDDTYRVDGKAHTLAKHGFARRRMFAKVAQNDVSVRYELADDAGTRADYPFAFVLHVEHRLDGATLHTEVGVTNCGDRDLPASIGFHPAFAWPLPYGHDRAAHRMVFSVAEGDTVAAIAANGTIAAQRRASPLDGRDLYLTDALFADDALVFDPVHSDHVTYGAEIGPQLRIDFPGMPKLGVWTKPGSAFVCIEPWDGIADPEGFAGDIFDKPGIHRVAPGATHRAAMAVTLQG</sequence>
<accession>A0A2W4ZFZ6</accession>
<dbReference type="Pfam" id="PF01263">
    <property type="entry name" value="Aldose_epim"/>
    <property type="match status" value="1"/>
</dbReference>
<evidence type="ECO:0000313" key="1">
    <source>
        <dbReference type="EMBL" id="PZO79582.1"/>
    </source>
</evidence>
<evidence type="ECO:0000313" key="2">
    <source>
        <dbReference type="Proteomes" id="UP000248614"/>
    </source>
</evidence>
<dbReference type="Gene3D" id="2.70.98.10">
    <property type="match status" value="1"/>
</dbReference>
<dbReference type="SUPFAM" id="SSF74650">
    <property type="entry name" value="Galactose mutarotase-like"/>
    <property type="match status" value="1"/>
</dbReference>
<proteinExistence type="predicted"/>
<dbReference type="EMBL" id="QFNF01000007">
    <property type="protein sequence ID" value="PZO79582.1"/>
    <property type="molecule type" value="Genomic_DNA"/>
</dbReference>
<name>A0A2W4ZFZ6_9SPHN</name>
<dbReference type="GO" id="GO:0016853">
    <property type="term" value="F:isomerase activity"/>
    <property type="evidence" value="ECO:0007669"/>
    <property type="project" value="InterPro"/>
</dbReference>
<organism evidence="1 2">
    <name type="scientific">Sphingomonas hengshuiensis</name>
    <dbReference type="NCBI Taxonomy" id="1609977"/>
    <lineage>
        <taxon>Bacteria</taxon>
        <taxon>Pseudomonadati</taxon>
        <taxon>Pseudomonadota</taxon>
        <taxon>Alphaproteobacteria</taxon>
        <taxon>Sphingomonadales</taxon>
        <taxon>Sphingomonadaceae</taxon>
        <taxon>Sphingomonas</taxon>
    </lineage>
</organism>
<dbReference type="InterPro" id="IPR011013">
    <property type="entry name" value="Gal_mutarotase_sf_dom"/>
</dbReference>
<protein>
    <submittedName>
        <fullName evidence="1">Aldose epimerase</fullName>
    </submittedName>
</protein>
<dbReference type="Proteomes" id="UP000248614">
    <property type="component" value="Unassembled WGS sequence"/>
</dbReference>
<dbReference type="InterPro" id="IPR008183">
    <property type="entry name" value="Aldose_1/G6P_1-epimerase"/>
</dbReference>
<comment type="caution">
    <text evidence="1">The sequence shown here is derived from an EMBL/GenBank/DDBJ whole genome shotgun (WGS) entry which is preliminary data.</text>
</comment>
<dbReference type="GO" id="GO:0005975">
    <property type="term" value="P:carbohydrate metabolic process"/>
    <property type="evidence" value="ECO:0007669"/>
    <property type="project" value="InterPro"/>
</dbReference>